<dbReference type="STRING" id="252305.OB2597_03923"/>
<dbReference type="InterPro" id="IPR028082">
    <property type="entry name" value="Peripla_BP_I"/>
</dbReference>
<dbReference type="CDD" id="cd01392">
    <property type="entry name" value="HTH_LacI"/>
    <property type="match status" value="1"/>
</dbReference>
<sequence>MNEAPGVMEQTREAVQRAARELGYQPNAAARALRSRSSRLIGCLFSDLENPLYTRLFNSLQDRLADEGFVTLITASAGKLDREKQAISIFAERGMDAIVIAPGHQQDPEIVQLLEKFPAPIFVLDRDIPIQADRLVFDHFAAMDLAVGHLAKLGHRSILPVFSHQNTRPGLMRHAAFDAAMRGAGLTPGARVEPETPNTPVFREVQAALSCDDRPTAMIVQGTHVLPSTLNALANLRLRVPEDISLIAVGDSALAEEHVPPITALRLDRSALVEEITARVLARIRGQATEVSEKVLGYQLMERASCRRSIA</sequence>
<evidence type="ECO:0000313" key="5">
    <source>
        <dbReference type="EMBL" id="EAQ01555.1"/>
    </source>
</evidence>
<comment type="caution">
    <text evidence="5">The sequence shown here is derived from an EMBL/GenBank/DDBJ whole genome shotgun (WGS) entry which is preliminary data.</text>
</comment>
<keyword evidence="3" id="KW-0804">Transcription</keyword>
<dbReference type="Proteomes" id="UP000004318">
    <property type="component" value="Unassembled WGS sequence"/>
</dbReference>
<dbReference type="GO" id="GO:0003700">
    <property type="term" value="F:DNA-binding transcription factor activity"/>
    <property type="evidence" value="ECO:0007669"/>
    <property type="project" value="TreeGrafter"/>
</dbReference>
<dbReference type="Gene3D" id="1.10.260.40">
    <property type="entry name" value="lambda repressor-like DNA-binding domains"/>
    <property type="match status" value="1"/>
</dbReference>
<dbReference type="Pfam" id="PF13377">
    <property type="entry name" value="Peripla_BP_3"/>
    <property type="match status" value="1"/>
</dbReference>
<dbReference type="InterPro" id="IPR000843">
    <property type="entry name" value="HTH_LacI"/>
</dbReference>
<dbReference type="SMART" id="SM00354">
    <property type="entry name" value="HTH_LACI"/>
    <property type="match status" value="1"/>
</dbReference>
<dbReference type="SUPFAM" id="SSF47413">
    <property type="entry name" value="lambda repressor-like DNA-binding domains"/>
    <property type="match status" value="1"/>
</dbReference>
<dbReference type="PANTHER" id="PTHR30146:SF109">
    <property type="entry name" value="HTH-TYPE TRANSCRIPTIONAL REGULATOR GALS"/>
    <property type="match status" value="1"/>
</dbReference>
<dbReference type="GO" id="GO:0000976">
    <property type="term" value="F:transcription cis-regulatory region binding"/>
    <property type="evidence" value="ECO:0007669"/>
    <property type="project" value="TreeGrafter"/>
</dbReference>
<proteinExistence type="predicted"/>
<dbReference type="InterPro" id="IPR046335">
    <property type="entry name" value="LacI/GalR-like_sensor"/>
</dbReference>
<dbReference type="eggNOG" id="COG1609">
    <property type="taxonomic scope" value="Bacteria"/>
</dbReference>
<keyword evidence="1" id="KW-0805">Transcription regulation</keyword>
<evidence type="ECO:0000256" key="3">
    <source>
        <dbReference type="ARBA" id="ARBA00023163"/>
    </source>
</evidence>
<evidence type="ECO:0000256" key="2">
    <source>
        <dbReference type="ARBA" id="ARBA00023125"/>
    </source>
</evidence>
<keyword evidence="2" id="KW-0238">DNA-binding</keyword>
<evidence type="ECO:0000259" key="4">
    <source>
        <dbReference type="PROSITE" id="PS50932"/>
    </source>
</evidence>
<dbReference type="AlphaFoldDB" id="A3U2I1"/>
<accession>A3U2I1</accession>
<dbReference type="SUPFAM" id="SSF53822">
    <property type="entry name" value="Periplasmic binding protein-like I"/>
    <property type="match status" value="1"/>
</dbReference>
<gene>
    <name evidence="5" type="ORF">OB2597_03923</name>
</gene>
<evidence type="ECO:0000256" key="1">
    <source>
        <dbReference type="ARBA" id="ARBA00023015"/>
    </source>
</evidence>
<feature type="domain" description="HTH lacI-type" evidence="4">
    <location>
        <begin position="1"/>
        <end position="35"/>
    </location>
</feature>
<dbReference type="EMBL" id="AAMO01000012">
    <property type="protein sequence ID" value="EAQ01555.1"/>
    <property type="molecule type" value="Genomic_DNA"/>
</dbReference>
<organism evidence="5 6">
    <name type="scientific">Pseudooceanicola batsensis (strain ATCC BAA-863 / DSM 15984 / KCTC 12145 / HTCC2597)</name>
    <name type="common">Oceanicola batsensis</name>
    <dbReference type="NCBI Taxonomy" id="252305"/>
    <lineage>
        <taxon>Bacteria</taxon>
        <taxon>Pseudomonadati</taxon>
        <taxon>Pseudomonadota</taxon>
        <taxon>Alphaproteobacteria</taxon>
        <taxon>Rhodobacterales</taxon>
        <taxon>Paracoccaceae</taxon>
        <taxon>Pseudooceanicola</taxon>
    </lineage>
</organism>
<evidence type="ECO:0000313" key="6">
    <source>
        <dbReference type="Proteomes" id="UP000004318"/>
    </source>
</evidence>
<dbReference type="Gene3D" id="3.40.50.2300">
    <property type="match status" value="2"/>
</dbReference>
<dbReference type="PANTHER" id="PTHR30146">
    <property type="entry name" value="LACI-RELATED TRANSCRIPTIONAL REPRESSOR"/>
    <property type="match status" value="1"/>
</dbReference>
<keyword evidence="6" id="KW-1185">Reference proteome</keyword>
<dbReference type="PROSITE" id="PS50932">
    <property type="entry name" value="HTH_LACI_2"/>
    <property type="match status" value="1"/>
</dbReference>
<name>A3U2I1_PSEBH</name>
<protein>
    <submittedName>
        <fullName evidence="5">LacI family regulatory protein</fullName>
    </submittedName>
</protein>
<reference evidence="5 6" key="1">
    <citation type="journal article" date="2010" name="J. Bacteriol.">
        <title>Genome sequences of Oceanicola granulosus HTCC2516(T) and Oceanicola batsensis HTCC2597(TDelta).</title>
        <authorList>
            <person name="Thrash J.C."/>
            <person name="Cho J.C."/>
            <person name="Vergin K.L."/>
            <person name="Giovannoni S.J."/>
        </authorList>
    </citation>
    <scope>NUCLEOTIDE SEQUENCE [LARGE SCALE GENOMIC DNA]</scope>
    <source>
        <strain evidence="6">ATCC BAA-863 / DSM 15984 / KCTC 12145 / HTCC2597</strain>
    </source>
</reference>
<dbReference type="InterPro" id="IPR010982">
    <property type="entry name" value="Lambda_DNA-bd_dom_sf"/>
</dbReference>
<dbReference type="HOGENOM" id="CLU_037628_6_0_5"/>